<dbReference type="AlphaFoldDB" id="T0R7W0"/>
<reference evidence="3 4" key="1">
    <citation type="submission" date="2012-04" db="EMBL/GenBank/DDBJ databases">
        <title>The Genome Sequence of Saprolegnia declina VS20.</title>
        <authorList>
            <consortium name="The Broad Institute Genome Sequencing Platform"/>
            <person name="Russ C."/>
            <person name="Nusbaum C."/>
            <person name="Tyler B."/>
            <person name="van West P."/>
            <person name="Dieguez-Uribeondo J."/>
            <person name="de Bruijn I."/>
            <person name="Tripathy S."/>
            <person name="Jiang R."/>
            <person name="Young S.K."/>
            <person name="Zeng Q."/>
            <person name="Gargeya S."/>
            <person name="Fitzgerald M."/>
            <person name="Haas B."/>
            <person name="Abouelleil A."/>
            <person name="Alvarado L."/>
            <person name="Arachchi H.M."/>
            <person name="Berlin A."/>
            <person name="Chapman S.B."/>
            <person name="Goldberg J."/>
            <person name="Griggs A."/>
            <person name="Gujja S."/>
            <person name="Hansen M."/>
            <person name="Howarth C."/>
            <person name="Imamovic A."/>
            <person name="Larimer J."/>
            <person name="McCowen C."/>
            <person name="Montmayeur A."/>
            <person name="Murphy C."/>
            <person name="Neiman D."/>
            <person name="Pearson M."/>
            <person name="Priest M."/>
            <person name="Roberts A."/>
            <person name="Saif S."/>
            <person name="Shea T."/>
            <person name="Sisk P."/>
            <person name="Sykes S."/>
            <person name="Wortman J."/>
            <person name="Nusbaum C."/>
            <person name="Birren B."/>
        </authorList>
    </citation>
    <scope>NUCLEOTIDE SEQUENCE [LARGE SCALE GENOMIC DNA]</scope>
    <source>
        <strain evidence="3 4">VS20</strain>
    </source>
</reference>
<organism evidence="3 4">
    <name type="scientific">Saprolegnia diclina (strain VS20)</name>
    <dbReference type="NCBI Taxonomy" id="1156394"/>
    <lineage>
        <taxon>Eukaryota</taxon>
        <taxon>Sar</taxon>
        <taxon>Stramenopiles</taxon>
        <taxon>Oomycota</taxon>
        <taxon>Saprolegniomycetes</taxon>
        <taxon>Saprolegniales</taxon>
        <taxon>Saprolegniaceae</taxon>
        <taxon>Saprolegnia</taxon>
    </lineage>
</organism>
<gene>
    <name evidence="3" type="ORF">SDRG_14003</name>
</gene>
<accession>T0R7W0</accession>
<feature type="compositionally biased region" description="Low complexity" evidence="2">
    <location>
        <begin position="15"/>
        <end position="25"/>
    </location>
</feature>
<evidence type="ECO:0000313" key="3">
    <source>
        <dbReference type="EMBL" id="EQC28178.1"/>
    </source>
</evidence>
<name>T0R7W0_SAPDV</name>
<sequence>MSAFLAPTRDFGLDASSSAPSSLSSNDGVVHLTKKRTRPKLEIERLHAKHTELQRQLQLLQLLRPPQRALTPWRARAMRLAEAAQRARQENTRLRSLVDDQRRLLEALKRTVTKRPRLASIESDGQLHVAAKWGLLLQEQYGKMESEWIRRRLYDAVEPLRHTTLERSTKDGAMTRFGFLAKMHAPLDYKSMADLVWTHKPLFLGPSCSVYHTIHTDMVCTRELTHFSDLDIPVLETHDCFGRFLKPDRVVIVWRSLREDEAMVAPNPSHLVGHRCGWLLIEKTTAFECRVQCSMSTTVPTLPASASATEVAAWTDRLLKLSQTSKDAFGAMIHTSVLERREQLGLSNHAVDMLDVTDQVELLSICAFA</sequence>
<keyword evidence="4" id="KW-1185">Reference proteome</keyword>
<dbReference type="OrthoDB" id="88371at2759"/>
<feature type="region of interest" description="Disordered" evidence="2">
    <location>
        <begin position="1"/>
        <end position="27"/>
    </location>
</feature>
<evidence type="ECO:0000256" key="1">
    <source>
        <dbReference type="SAM" id="Coils"/>
    </source>
</evidence>
<evidence type="ECO:0000256" key="2">
    <source>
        <dbReference type="SAM" id="MobiDB-lite"/>
    </source>
</evidence>
<dbReference type="InParanoid" id="T0R7W0"/>
<dbReference type="RefSeq" id="XP_008618327.1">
    <property type="nucleotide sequence ID" value="XM_008620105.1"/>
</dbReference>
<dbReference type="Proteomes" id="UP000030762">
    <property type="component" value="Unassembled WGS sequence"/>
</dbReference>
<dbReference type="GeneID" id="19954730"/>
<dbReference type="VEuPathDB" id="FungiDB:SDRG_14003"/>
<proteinExistence type="predicted"/>
<keyword evidence="1" id="KW-0175">Coiled coil</keyword>
<protein>
    <recommendedName>
        <fullName evidence="5">START domain-containing protein</fullName>
    </recommendedName>
</protein>
<evidence type="ECO:0008006" key="5">
    <source>
        <dbReference type="Google" id="ProtNLM"/>
    </source>
</evidence>
<evidence type="ECO:0000313" key="4">
    <source>
        <dbReference type="Proteomes" id="UP000030762"/>
    </source>
</evidence>
<feature type="coiled-coil region" evidence="1">
    <location>
        <begin position="43"/>
        <end position="111"/>
    </location>
</feature>
<dbReference type="EMBL" id="JH767197">
    <property type="protein sequence ID" value="EQC28178.1"/>
    <property type="molecule type" value="Genomic_DNA"/>
</dbReference>